<gene>
    <name evidence="2" type="ORF">HYZ11_12845</name>
</gene>
<sequence length="225" mass="24384">MSRFARLWQSSIGAKQVMAVTGLLLFVFVVAHLLGNLLVFAGREATNGYAHKLREMGALLWAARIGLLAVFLAHVGSGVRLWQLNRAARPDGYAEANHLAASYAGRTIVMSGLLILAYVVYHLMHFTLGVTNPEYLTFKDPLGHADVYRMVVAGFSRPVISGVYAVSMILLGLHLSHGLQSFFQTLGLNHPAYNPFFRKVGPVAAVVIAIGYISIPLAVLAGLVK</sequence>
<evidence type="ECO:0000313" key="2">
    <source>
        <dbReference type="EMBL" id="MBI3128486.1"/>
    </source>
</evidence>
<feature type="transmembrane region" description="Helical" evidence="1">
    <location>
        <begin position="103"/>
        <end position="124"/>
    </location>
</feature>
<dbReference type="Gene3D" id="1.20.1300.10">
    <property type="entry name" value="Fumarate reductase/succinate dehydrogenase, transmembrane subunit"/>
    <property type="match status" value="1"/>
</dbReference>
<name>A0A932MQW2_UNCTE</name>
<dbReference type="CDD" id="cd03498">
    <property type="entry name" value="SQR_TypeB_2_TM"/>
    <property type="match status" value="1"/>
</dbReference>
<keyword evidence="1" id="KW-1133">Transmembrane helix</keyword>
<comment type="caution">
    <text evidence="2">The sequence shown here is derived from an EMBL/GenBank/DDBJ whole genome shotgun (WGS) entry which is preliminary data.</text>
</comment>
<evidence type="ECO:0000256" key="1">
    <source>
        <dbReference type="SAM" id="Phobius"/>
    </source>
</evidence>
<dbReference type="AlphaFoldDB" id="A0A932MQW2"/>
<dbReference type="InterPro" id="IPR011138">
    <property type="entry name" value="Cytochrome_b-558"/>
</dbReference>
<organism evidence="2 3">
    <name type="scientific">Tectimicrobiota bacterium</name>
    <dbReference type="NCBI Taxonomy" id="2528274"/>
    <lineage>
        <taxon>Bacteria</taxon>
        <taxon>Pseudomonadati</taxon>
        <taxon>Nitrospinota/Tectimicrobiota group</taxon>
        <taxon>Candidatus Tectimicrobiota</taxon>
    </lineage>
</organism>
<accession>A0A932MQW2</accession>
<feature type="transmembrane region" description="Helical" evidence="1">
    <location>
        <begin position="200"/>
        <end position="224"/>
    </location>
</feature>
<dbReference type="EMBL" id="JACPUR010000030">
    <property type="protein sequence ID" value="MBI3128486.1"/>
    <property type="molecule type" value="Genomic_DNA"/>
</dbReference>
<feature type="transmembrane region" description="Helical" evidence="1">
    <location>
        <begin position="159"/>
        <end position="179"/>
    </location>
</feature>
<proteinExistence type="predicted"/>
<keyword evidence="1" id="KW-0812">Transmembrane</keyword>
<reference evidence="2" key="1">
    <citation type="submission" date="2020-07" db="EMBL/GenBank/DDBJ databases">
        <title>Huge and variable diversity of episymbiotic CPR bacteria and DPANN archaea in groundwater ecosystems.</title>
        <authorList>
            <person name="He C.Y."/>
            <person name="Keren R."/>
            <person name="Whittaker M."/>
            <person name="Farag I.F."/>
            <person name="Doudna J."/>
            <person name="Cate J.H.D."/>
            <person name="Banfield J.F."/>
        </authorList>
    </citation>
    <scope>NUCLEOTIDE SEQUENCE</scope>
    <source>
        <strain evidence="2">NC_groundwater_763_Ag_S-0.2um_68_21</strain>
    </source>
</reference>
<keyword evidence="1" id="KW-0472">Membrane</keyword>
<feature type="transmembrane region" description="Helical" evidence="1">
    <location>
        <begin position="20"/>
        <end position="41"/>
    </location>
</feature>
<dbReference type="NCBIfam" id="TIGR02046">
    <property type="entry name" value="sdhC_b558_fam"/>
    <property type="match status" value="1"/>
</dbReference>
<feature type="transmembrane region" description="Helical" evidence="1">
    <location>
        <begin position="61"/>
        <end position="82"/>
    </location>
</feature>
<dbReference type="Proteomes" id="UP000782312">
    <property type="component" value="Unassembled WGS sequence"/>
</dbReference>
<protein>
    <submittedName>
        <fullName evidence="2">Succinate dehydrogenase cytochrome b subunit</fullName>
    </submittedName>
</protein>
<dbReference type="SUPFAM" id="SSF81343">
    <property type="entry name" value="Fumarate reductase respiratory complex transmembrane subunits"/>
    <property type="match status" value="1"/>
</dbReference>
<dbReference type="GO" id="GO:0016020">
    <property type="term" value="C:membrane"/>
    <property type="evidence" value="ECO:0007669"/>
    <property type="project" value="InterPro"/>
</dbReference>
<evidence type="ECO:0000313" key="3">
    <source>
        <dbReference type="Proteomes" id="UP000782312"/>
    </source>
</evidence>
<dbReference type="InterPro" id="IPR034804">
    <property type="entry name" value="SQR/QFR_C/D"/>
</dbReference>